<sequence>MSDESCLLIADIKENKKSGDKFKAVGLLATAKLKKDKNDKPYWDLTIMDASGTLNAKAWSDSKWWDARCGEKKFLTLDELAEMDCISKQPVGIFGVVSKFKQKLQYHVNQVYLLDSDKYPPESFVEKSPVPVEQMETDFWEIVGECGDPIQTFLLQLFSGSLWEQFKIAPAAVKNHHAYVHGLLEHTLDVTKSARSIGVSYLKKGLKIDMDVLTAGALLHDIGKLEAYSIDLIPQITLQGAVIDHIPLGYSIFMEHAKKYALDEETALAIGHIIISHHGKKEYGSPVLPSSPEALIVSAADELDFLIYCWDAASPTDDLALSEYNGLAQRRFWKS</sequence>
<dbReference type="CDD" id="cd00077">
    <property type="entry name" value="HDc"/>
    <property type="match status" value="1"/>
</dbReference>
<keyword evidence="1" id="KW-0378">Hydrolase</keyword>
<dbReference type="PROSITE" id="PS51831">
    <property type="entry name" value="HD"/>
    <property type="match status" value="1"/>
</dbReference>
<organism evidence="3 4">
    <name type="scientific">Acetomicrobium hydrogeniformans ATCC BAA-1850</name>
    <dbReference type="NCBI Taxonomy" id="592015"/>
    <lineage>
        <taxon>Bacteria</taxon>
        <taxon>Thermotogati</taxon>
        <taxon>Synergistota</taxon>
        <taxon>Synergistia</taxon>
        <taxon>Synergistales</taxon>
        <taxon>Acetomicrobiaceae</taxon>
        <taxon>Acetomicrobium</taxon>
    </lineage>
</organism>
<dbReference type="Pfam" id="PF01966">
    <property type="entry name" value="HD"/>
    <property type="match status" value="1"/>
</dbReference>
<name>A0A0T5XDD9_9BACT</name>
<proteinExistence type="predicted"/>
<dbReference type="InterPro" id="IPR050798">
    <property type="entry name" value="YhaM_exoribonuc/phosphodiest"/>
</dbReference>
<dbReference type="InterPro" id="IPR006674">
    <property type="entry name" value="HD_domain"/>
</dbReference>
<dbReference type="STRING" id="592015.HMPREF1705_03635"/>
<dbReference type="eggNOG" id="COG3481">
    <property type="taxonomic scope" value="Bacteria"/>
</dbReference>
<keyword evidence="4" id="KW-1185">Reference proteome</keyword>
<dbReference type="Proteomes" id="UP000005273">
    <property type="component" value="Unassembled WGS sequence"/>
</dbReference>
<dbReference type="EMBL" id="ACJX03000001">
    <property type="protein sequence ID" value="KRT36355.1"/>
    <property type="molecule type" value="Genomic_DNA"/>
</dbReference>
<dbReference type="GO" id="GO:0031125">
    <property type="term" value="P:rRNA 3'-end processing"/>
    <property type="evidence" value="ECO:0007669"/>
    <property type="project" value="TreeGrafter"/>
</dbReference>
<dbReference type="PANTHER" id="PTHR37294:SF1">
    <property type="entry name" value="3'-5' EXORIBONUCLEASE YHAM"/>
    <property type="match status" value="1"/>
</dbReference>
<evidence type="ECO:0000313" key="3">
    <source>
        <dbReference type="EMBL" id="KRT36355.1"/>
    </source>
</evidence>
<dbReference type="PANTHER" id="PTHR37294">
    <property type="entry name" value="3'-5' EXORIBONUCLEASE YHAM"/>
    <property type="match status" value="1"/>
</dbReference>
<evidence type="ECO:0000259" key="2">
    <source>
        <dbReference type="PROSITE" id="PS51831"/>
    </source>
</evidence>
<feature type="domain" description="HD" evidence="2">
    <location>
        <begin position="183"/>
        <end position="306"/>
    </location>
</feature>
<dbReference type="Gene3D" id="1.10.3210.10">
    <property type="entry name" value="Hypothetical protein af1432"/>
    <property type="match status" value="1"/>
</dbReference>
<dbReference type="OrthoDB" id="9778453at2"/>
<dbReference type="InterPro" id="IPR006675">
    <property type="entry name" value="HDIG_dom"/>
</dbReference>
<dbReference type="GO" id="GO:0016787">
    <property type="term" value="F:hydrolase activity"/>
    <property type="evidence" value="ECO:0007669"/>
    <property type="project" value="UniProtKB-KW"/>
</dbReference>
<gene>
    <name evidence="3" type="ORF">HMPREF1705_03635</name>
</gene>
<dbReference type="SUPFAM" id="SSF109604">
    <property type="entry name" value="HD-domain/PDEase-like"/>
    <property type="match status" value="1"/>
</dbReference>
<reference evidence="4" key="1">
    <citation type="submission" date="2012-09" db="EMBL/GenBank/DDBJ databases">
        <authorList>
            <person name="Weinstock G."/>
            <person name="Sodergren E."/>
            <person name="Clifton S."/>
            <person name="Fulton L."/>
            <person name="Fulton B."/>
            <person name="Courtney L."/>
            <person name="Fronick C."/>
            <person name="Harrison M."/>
            <person name="Strong C."/>
            <person name="Farmer C."/>
            <person name="Delehaunty K."/>
            <person name="Markovic C."/>
            <person name="Hall O."/>
            <person name="Minx P."/>
            <person name="Tomlinson C."/>
            <person name="Mitreva M."/>
            <person name="Nelson J."/>
            <person name="Hou S."/>
            <person name="Wollam A."/>
            <person name="Pepin K.H."/>
            <person name="Johnson M."/>
            <person name="Bhonagiri V."/>
            <person name="Nash W.E."/>
            <person name="Suruliraj S."/>
            <person name="Warren W."/>
            <person name="Chinwalla A."/>
            <person name="Mardis E.R."/>
            <person name="Wilson R.K."/>
        </authorList>
    </citation>
    <scope>NUCLEOTIDE SEQUENCE [LARGE SCALE GENOMIC DNA]</scope>
    <source>
        <strain evidence="4">OS1</strain>
    </source>
</reference>
<evidence type="ECO:0000256" key="1">
    <source>
        <dbReference type="ARBA" id="ARBA00022801"/>
    </source>
</evidence>
<evidence type="ECO:0000313" key="4">
    <source>
        <dbReference type="Proteomes" id="UP000005273"/>
    </source>
</evidence>
<comment type="caution">
    <text evidence="3">The sequence shown here is derived from an EMBL/GenBank/DDBJ whole genome shotgun (WGS) entry which is preliminary data.</text>
</comment>
<protein>
    <submittedName>
        <fullName evidence="3">HDIG domain protein</fullName>
    </submittedName>
</protein>
<dbReference type="RefSeq" id="WP_009200957.1">
    <property type="nucleotide sequence ID" value="NZ_ACJX03000001.1"/>
</dbReference>
<dbReference type="SMART" id="SM00471">
    <property type="entry name" value="HDc"/>
    <property type="match status" value="1"/>
</dbReference>
<dbReference type="AlphaFoldDB" id="A0A0T5XDD9"/>
<dbReference type="InterPro" id="IPR003607">
    <property type="entry name" value="HD/PDEase_dom"/>
</dbReference>
<dbReference type="NCBIfam" id="TIGR00277">
    <property type="entry name" value="HDIG"/>
    <property type="match status" value="1"/>
</dbReference>
<accession>A0A0T5XDD9</accession>